<evidence type="ECO:0000313" key="2">
    <source>
        <dbReference type="Proteomes" id="UP000190797"/>
    </source>
</evidence>
<protein>
    <submittedName>
        <fullName evidence="1">Uncharacterized protein</fullName>
    </submittedName>
</protein>
<keyword evidence="2" id="KW-1185">Reference proteome</keyword>
<dbReference type="AlphaFoldDB" id="A0A1V0A4X2"/>
<accession>A0A1V0A4X2</accession>
<dbReference type="KEGG" id="noa:BKM31_30810"/>
<proteinExistence type="predicted"/>
<dbReference type="Proteomes" id="UP000190797">
    <property type="component" value="Chromosome"/>
</dbReference>
<name>A0A1V0A4X2_9ACTN</name>
<sequence>MSITDLRTTTQRQIAELQPDPATRELLADDRVQAIMREIEGSLDHYTMRYQEKYRMLSERAAARMQESMQAQQPMQAQPMQAQQPMHAQQATRMREPVSAGGYHESLGAPAYPGMAQQGRQGEQAGIAEPGRAAGQIMGSRAAGMPEVTTPITQLQPPYLWFDLMAVGPYRETFQGGPLQPARVVHFGEKVVLFAVLWRNPMPLPGGPSAADVMAPYVFQVRGVTVDLNTVTPGPVLAPAPEAFNAGFFNIVPLQIPTAPQPADGQPRPLEIHLTVDILGVGVGLPPFAGFASRWFRPDLQPGFLGQPDILPGIVEESPVRMLIYA</sequence>
<dbReference type="STRING" id="1909395.BKM31_30810"/>
<evidence type="ECO:0000313" key="1">
    <source>
        <dbReference type="EMBL" id="AQZ65254.1"/>
    </source>
</evidence>
<organism evidence="1 2">
    <name type="scientific">[Actinomadura] parvosata subsp. kistnae</name>
    <dbReference type="NCBI Taxonomy" id="1909395"/>
    <lineage>
        <taxon>Bacteria</taxon>
        <taxon>Bacillati</taxon>
        <taxon>Actinomycetota</taxon>
        <taxon>Actinomycetes</taxon>
        <taxon>Streptosporangiales</taxon>
        <taxon>Streptosporangiaceae</taxon>
        <taxon>Nonomuraea</taxon>
    </lineage>
</organism>
<dbReference type="RefSeq" id="WP_080041505.1">
    <property type="nucleotide sequence ID" value="NZ_CP017717.1"/>
</dbReference>
<dbReference type="EMBL" id="CP017717">
    <property type="protein sequence ID" value="AQZ65254.1"/>
    <property type="molecule type" value="Genomic_DNA"/>
</dbReference>
<dbReference type="OrthoDB" id="9828157at2"/>
<reference evidence="2" key="1">
    <citation type="journal article" date="2017" name="Med. Chem. Commun.">
        <title>Nonomuraea sp. ATCC 55076 harbours the largest actinomycete chromosome to date and the kistamicin biosynthetic gene cluster.</title>
        <authorList>
            <person name="Nazari B."/>
            <person name="Forneris C.C."/>
            <person name="Gibson M.I."/>
            <person name="Moon K."/>
            <person name="Schramma K.R."/>
            <person name="Seyedsayamdost M.R."/>
        </authorList>
    </citation>
    <scope>NUCLEOTIDE SEQUENCE [LARGE SCALE GENOMIC DNA]</scope>
    <source>
        <strain evidence="2">ATCC 55076</strain>
    </source>
</reference>
<gene>
    <name evidence="1" type="ORF">BKM31_30810</name>
</gene>